<keyword evidence="4" id="KW-0464">Manganese</keyword>
<comment type="function">
    <text evidence="6">ppGpp hydrolyzing enzyme involved in starvation response.</text>
</comment>
<dbReference type="Gene3D" id="1.10.3210.10">
    <property type="entry name" value="Hypothetical protein af1432"/>
    <property type="match status" value="2"/>
</dbReference>
<organism evidence="13">
    <name type="scientific">Cuerna arida</name>
    <dbReference type="NCBI Taxonomy" id="1464854"/>
    <lineage>
        <taxon>Eukaryota</taxon>
        <taxon>Metazoa</taxon>
        <taxon>Ecdysozoa</taxon>
        <taxon>Arthropoda</taxon>
        <taxon>Hexapoda</taxon>
        <taxon>Insecta</taxon>
        <taxon>Pterygota</taxon>
        <taxon>Neoptera</taxon>
        <taxon>Paraneoptera</taxon>
        <taxon>Hemiptera</taxon>
        <taxon>Auchenorrhyncha</taxon>
        <taxon>Membracoidea</taxon>
        <taxon>Cicadellidae</taxon>
        <taxon>Cicadellinae</taxon>
        <taxon>Proconiini</taxon>
        <taxon>Cuerna</taxon>
    </lineage>
</organism>
<dbReference type="InterPro" id="IPR006674">
    <property type="entry name" value="HD_domain"/>
</dbReference>
<comment type="similarity">
    <text evidence="7">Belongs to the MESH1 family.</text>
</comment>
<dbReference type="PANTHER" id="PTHR46246:SF1">
    <property type="entry name" value="GUANOSINE-3',5'-BIS(DIPHOSPHATE) 3'-PYROPHOSPHOHYDROLASE MESH1"/>
    <property type="match status" value="1"/>
</dbReference>
<dbReference type="PROSITE" id="PS51831">
    <property type="entry name" value="HD"/>
    <property type="match status" value="1"/>
</dbReference>
<keyword evidence="3" id="KW-0378">Hydrolase</keyword>
<dbReference type="EC" id="3.1.7.2" evidence="5"/>
<evidence type="ECO:0000256" key="7">
    <source>
        <dbReference type="ARBA" id="ARBA00038354"/>
    </source>
</evidence>
<evidence type="ECO:0000313" key="13">
    <source>
        <dbReference type="EMBL" id="JAS42564.1"/>
    </source>
</evidence>
<evidence type="ECO:0000256" key="4">
    <source>
        <dbReference type="ARBA" id="ARBA00023211"/>
    </source>
</evidence>
<evidence type="ECO:0000256" key="6">
    <source>
        <dbReference type="ARBA" id="ARBA00037781"/>
    </source>
</evidence>
<dbReference type="EMBL" id="GECZ01027205">
    <property type="protein sequence ID" value="JAS42564.1"/>
    <property type="molecule type" value="Transcribed_RNA"/>
</dbReference>
<dbReference type="SMART" id="SM00471">
    <property type="entry name" value="HDc"/>
    <property type="match status" value="1"/>
</dbReference>
<feature type="domain" description="HD" evidence="12">
    <location>
        <begin position="59"/>
        <end position="154"/>
    </location>
</feature>
<evidence type="ECO:0000256" key="9">
    <source>
        <dbReference type="ARBA" id="ARBA00041464"/>
    </source>
</evidence>
<protein>
    <recommendedName>
        <fullName evidence="8">Guanosine-3',5'-bis(diphosphate) 3'-pyrophosphohydrolase MESH1</fullName>
        <ecNumber evidence="5">3.1.7.2</ecNumber>
    </recommendedName>
    <alternativeName>
        <fullName evidence="9">Metazoan SpoT homolog 1</fullName>
    </alternativeName>
    <alternativeName>
        <fullName evidence="10">Penta-phosphate guanosine-3'-pyrophosphohydrolase</fullName>
    </alternativeName>
</protein>
<dbReference type="InterPro" id="IPR052194">
    <property type="entry name" value="MESH1"/>
</dbReference>
<dbReference type="GO" id="GO:0008893">
    <property type="term" value="F:guanosine-3',5'-bis(diphosphate) 3'-diphosphatase activity"/>
    <property type="evidence" value="ECO:0007669"/>
    <property type="project" value="UniProtKB-EC"/>
</dbReference>
<dbReference type="AlphaFoldDB" id="A0A1B6EX28"/>
<dbReference type="CDD" id="cd00077">
    <property type="entry name" value="HDc"/>
    <property type="match status" value="1"/>
</dbReference>
<dbReference type="Pfam" id="PF13328">
    <property type="entry name" value="HD_4"/>
    <property type="match status" value="2"/>
</dbReference>
<sequence length="412" mass="47506">MQDKRMTETEEKAYEKFTLGYFVKEVNNEAIQKDFIWCLNFAAEAHKDQKRKDIECTPYINHPIGVAYIISEEAGITSLDLLRGCLLHDTVEDTSVVIDVIRARFGDYIANLVEEVTDDKSLPKQKRKDLQVIHARTSSPQAKMVKLADKLYNLRDLDRSLPKGWTEERRREYYEWAFQVCEGLRGINPKLEEKLDNFFKTKGLITEREPIEGPLDSIPWPDHEELKLIIAAANLAARNHRRRFLFDAPNSVPYINHPISVAFIITEEAEIYDTSVLCAAMLCDVVGEDNTTIEDIEEMFGRDVGILVAELCSHTSSTEDKFKIQMNKAHSLSYHAKVIILAGMIDNCRRLEVFEPQGWSQQMRENYFKWAFQLCTALANTHPQLELELDNIWIGQGLKKFPMQSKEEPQCI</sequence>
<accession>A0A1B6EX28</accession>
<dbReference type="InterPro" id="IPR003607">
    <property type="entry name" value="HD/PDEase_dom"/>
</dbReference>
<evidence type="ECO:0000256" key="10">
    <source>
        <dbReference type="ARBA" id="ARBA00041770"/>
    </source>
</evidence>
<evidence type="ECO:0000256" key="2">
    <source>
        <dbReference type="ARBA" id="ARBA00022723"/>
    </source>
</evidence>
<reference evidence="13" key="1">
    <citation type="submission" date="2015-11" db="EMBL/GenBank/DDBJ databases">
        <title>De novo transcriptome assembly of four potential Pierce s Disease insect vectors from Arizona vineyards.</title>
        <authorList>
            <person name="Tassone E.E."/>
        </authorList>
    </citation>
    <scope>NUCLEOTIDE SEQUENCE</scope>
</reference>
<keyword evidence="2" id="KW-0479">Metal-binding</keyword>
<comment type="cofactor">
    <cofactor evidence="1">
        <name>Mn(2+)</name>
        <dbReference type="ChEBI" id="CHEBI:29035"/>
    </cofactor>
</comment>
<evidence type="ECO:0000256" key="5">
    <source>
        <dbReference type="ARBA" id="ARBA00024387"/>
    </source>
</evidence>
<gene>
    <name evidence="13" type="ORF">g.7977</name>
</gene>
<comment type="catalytic activity">
    <reaction evidence="11">
        <text>guanosine 3',5'-bis(diphosphate) + H2O = GDP + diphosphate + H(+)</text>
        <dbReference type="Rhea" id="RHEA:14253"/>
        <dbReference type="ChEBI" id="CHEBI:15377"/>
        <dbReference type="ChEBI" id="CHEBI:15378"/>
        <dbReference type="ChEBI" id="CHEBI:33019"/>
        <dbReference type="ChEBI" id="CHEBI:58189"/>
        <dbReference type="ChEBI" id="CHEBI:77828"/>
        <dbReference type="EC" id="3.1.7.2"/>
    </reaction>
</comment>
<name>A0A1B6EX28_9HEMI</name>
<evidence type="ECO:0000256" key="3">
    <source>
        <dbReference type="ARBA" id="ARBA00022801"/>
    </source>
</evidence>
<evidence type="ECO:0000256" key="1">
    <source>
        <dbReference type="ARBA" id="ARBA00001936"/>
    </source>
</evidence>
<dbReference type="GO" id="GO:0046872">
    <property type="term" value="F:metal ion binding"/>
    <property type="evidence" value="ECO:0007669"/>
    <property type="project" value="UniProtKB-KW"/>
</dbReference>
<dbReference type="SUPFAM" id="SSF109604">
    <property type="entry name" value="HD-domain/PDEase-like"/>
    <property type="match status" value="2"/>
</dbReference>
<proteinExistence type="inferred from homology"/>
<dbReference type="FunFam" id="1.10.3210.10:FF:000012">
    <property type="entry name" value="HD domain containing 3"/>
    <property type="match status" value="1"/>
</dbReference>
<evidence type="ECO:0000259" key="12">
    <source>
        <dbReference type="PROSITE" id="PS51831"/>
    </source>
</evidence>
<dbReference type="PANTHER" id="PTHR46246">
    <property type="entry name" value="GUANOSINE-3',5'-BIS(DIPHOSPHATE) 3'-PYROPHOSPHOHYDROLASE MESH1"/>
    <property type="match status" value="1"/>
</dbReference>
<evidence type="ECO:0000256" key="8">
    <source>
        <dbReference type="ARBA" id="ARBA00040793"/>
    </source>
</evidence>
<evidence type="ECO:0000256" key="11">
    <source>
        <dbReference type="ARBA" id="ARBA00047968"/>
    </source>
</evidence>